<keyword evidence="1" id="KW-0812">Transmembrane</keyword>
<gene>
    <name evidence="2" type="ORF">TSPGSL018_21521</name>
</gene>
<dbReference type="EMBL" id="GBEZ01009616">
    <property type="protein sequence ID" value="JAC75982.1"/>
    <property type="molecule type" value="Transcribed_RNA"/>
</dbReference>
<keyword evidence="1" id="KW-0472">Membrane</keyword>
<name>A0A061RSX1_9CHLO</name>
<organism evidence="2">
    <name type="scientific">Tetraselmis sp. GSL018</name>
    <dbReference type="NCBI Taxonomy" id="582737"/>
    <lineage>
        <taxon>Eukaryota</taxon>
        <taxon>Viridiplantae</taxon>
        <taxon>Chlorophyta</taxon>
        <taxon>core chlorophytes</taxon>
        <taxon>Chlorodendrophyceae</taxon>
        <taxon>Chlorodendrales</taxon>
        <taxon>Chlorodendraceae</taxon>
        <taxon>Tetraselmis</taxon>
    </lineage>
</organism>
<evidence type="ECO:0000256" key="1">
    <source>
        <dbReference type="SAM" id="Phobius"/>
    </source>
</evidence>
<keyword evidence="1" id="KW-1133">Transmembrane helix</keyword>
<sequence>AVHDSYVGTVLDTTGFRPIISMVALISLYSMIYNTIRYFVKGKHITYLEKYTQLLQNS</sequence>
<reference evidence="2" key="1">
    <citation type="submission" date="2014-05" db="EMBL/GenBank/DDBJ databases">
        <title>The transcriptome of the halophilic microalga Tetraselmis sp. GSL018 isolated from the Great Salt Lake, Utah.</title>
        <authorList>
            <person name="Jinkerson R.E."/>
            <person name="D'Adamo S."/>
            <person name="Posewitz M.C."/>
        </authorList>
    </citation>
    <scope>NUCLEOTIDE SEQUENCE</scope>
    <source>
        <strain evidence="2">GSL018</strain>
    </source>
</reference>
<protein>
    <submittedName>
        <fullName evidence="2">Uncharacterized protein</fullName>
    </submittedName>
</protein>
<proteinExistence type="predicted"/>
<evidence type="ECO:0000313" key="2">
    <source>
        <dbReference type="EMBL" id="JAC75982.1"/>
    </source>
</evidence>
<feature type="transmembrane region" description="Helical" evidence="1">
    <location>
        <begin position="19"/>
        <end position="40"/>
    </location>
</feature>
<feature type="non-terminal residue" evidence="2">
    <location>
        <position position="1"/>
    </location>
</feature>
<dbReference type="AlphaFoldDB" id="A0A061RSX1"/>
<accession>A0A061RSX1</accession>